<evidence type="ECO:0000256" key="3">
    <source>
        <dbReference type="SAM" id="Phobius"/>
    </source>
</evidence>
<feature type="transmembrane region" description="Helical" evidence="3">
    <location>
        <begin position="98"/>
        <end position="120"/>
    </location>
</feature>
<keyword evidence="2 3" id="KW-0472">Membrane</keyword>
<dbReference type="PANTHER" id="PTHR34295">
    <property type="entry name" value="BIOTIN TRANSPORTER BIOY"/>
    <property type="match status" value="1"/>
</dbReference>
<proteinExistence type="inferred from homology"/>
<accession>A0ABP8LBD2</accession>
<keyword evidence="2" id="KW-1003">Cell membrane</keyword>
<keyword evidence="2" id="KW-0813">Transport</keyword>
<keyword evidence="3" id="KW-1133">Transmembrane helix</keyword>
<keyword evidence="3" id="KW-0812">Transmembrane</keyword>
<feature type="transmembrane region" description="Helical" evidence="3">
    <location>
        <begin position="73"/>
        <end position="92"/>
    </location>
</feature>
<dbReference type="Pfam" id="PF02632">
    <property type="entry name" value="BioY"/>
    <property type="match status" value="1"/>
</dbReference>
<feature type="transmembrane region" description="Helical" evidence="3">
    <location>
        <begin position="132"/>
        <end position="156"/>
    </location>
</feature>
<evidence type="ECO:0000256" key="2">
    <source>
        <dbReference type="PIRNR" id="PIRNR016661"/>
    </source>
</evidence>
<comment type="caution">
    <text evidence="4">The sequence shown here is derived from an EMBL/GenBank/DDBJ whole genome shotgun (WGS) entry which is preliminary data.</text>
</comment>
<dbReference type="Gene3D" id="1.10.1760.20">
    <property type="match status" value="1"/>
</dbReference>
<dbReference type="RefSeq" id="WP_345216363.1">
    <property type="nucleotide sequence ID" value="NZ_BAABGN010000009.1"/>
</dbReference>
<feature type="transmembrane region" description="Helical" evidence="3">
    <location>
        <begin position="51"/>
        <end position="68"/>
    </location>
</feature>
<gene>
    <name evidence="4" type="ORF">GCM10023169_22610</name>
</gene>
<organism evidence="4 5">
    <name type="scientific">Georgenia halophila</name>
    <dbReference type="NCBI Taxonomy" id="620889"/>
    <lineage>
        <taxon>Bacteria</taxon>
        <taxon>Bacillati</taxon>
        <taxon>Actinomycetota</taxon>
        <taxon>Actinomycetes</taxon>
        <taxon>Micrococcales</taxon>
        <taxon>Bogoriellaceae</taxon>
        <taxon>Georgenia</taxon>
    </lineage>
</organism>
<keyword evidence="5" id="KW-1185">Reference proteome</keyword>
<sequence length="195" mass="19239">MSATAASPPVRRHVLADVLPGARVRDAALVVTGAGLVAGIGQLAVPLPFTPVPLTLGTFAVLLVGAALGPVRAALSVALLLAVGVAGAPVFADGASGWALASFGYALGYLPAAALLGHLARRGADRSVARTAAAAIAATAVIYLPGVAWLMAFTGVGMVEALAIGVVPFLIGDAVKAVGAALLLPGAWRLLGDRR</sequence>
<dbReference type="PANTHER" id="PTHR34295:SF1">
    <property type="entry name" value="BIOTIN TRANSPORTER BIOY"/>
    <property type="match status" value="1"/>
</dbReference>
<dbReference type="PIRSF" id="PIRSF016661">
    <property type="entry name" value="BioY"/>
    <property type="match status" value="1"/>
</dbReference>
<reference evidence="5" key="1">
    <citation type="journal article" date="2019" name="Int. J. Syst. Evol. Microbiol.">
        <title>The Global Catalogue of Microorganisms (GCM) 10K type strain sequencing project: providing services to taxonomists for standard genome sequencing and annotation.</title>
        <authorList>
            <consortium name="The Broad Institute Genomics Platform"/>
            <consortium name="The Broad Institute Genome Sequencing Center for Infectious Disease"/>
            <person name="Wu L."/>
            <person name="Ma J."/>
        </authorList>
    </citation>
    <scope>NUCLEOTIDE SEQUENCE [LARGE SCALE GENOMIC DNA]</scope>
    <source>
        <strain evidence="5">JCM 17810</strain>
    </source>
</reference>
<comment type="similarity">
    <text evidence="1 2">Belongs to the BioY family.</text>
</comment>
<dbReference type="InterPro" id="IPR003784">
    <property type="entry name" value="BioY"/>
</dbReference>
<protein>
    <recommendedName>
        <fullName evidence="2">Biotin transporter</fullName>
    </recommendedName>
</protein>
<dbReference type="EMBL" id="BAABGN010000009">
    <property type="protein sequence ID" value="GAA4425200.1"/>
    <property type="molecule type" value="Genomic_DNA"/>
</dbReference>
<comment type="subcellular location">
    <subcellularLocation>
        <location evidence="2">Cell membrane</location>
        <topology evidence="2">Multi-pass membrane protein</topology>
    </subcellularLocation>
</comment>
<dbReference type="Proteomes" id="UP001500622">
    <property type="component" value="Unassembled WGS sequence"/>
</dbReference>
<evidence type="ECO:0000256" key="1">
    <source>
        <dbReference type="ARBA" id="ARBA00010692"/>
    </source>
</evidence>
<feature type="transmembrane region" description="Helical" evidence="3">
    <location>
        <begin position="162"/>
        <end position="185"/>
    </location>
</feature>
<name>A0ABP8LBD2_9MICO</name>
<evidence type="ECO:0000313" key="5">
    <source>
        <dbReference type="Proteomes" id="UP001500622"/>
    </source>
</evidence>
<evidence type="ECO:0000313" key="4">
    <source>
        <dbReference type="EMBL" id="GAA4425200.1"/>
    </source>
</evidence>